<gene>
    <name evidence="7" type="ORF">VNO77_02000</name>
</gene>
<proteinExistence type="predicted"/>
<keyword evidence="8" id="KW-1185">Reference proteome</keyword>
<reference evidence="7 8" key="1">
    <citation type="submission" date="2024-01" db="EMBL/GenBank/DDBJ databases">
        <title>The genomes of 5 underutilized Papilionoideae crops provide insights into root nodulation and disease resistanc.</title>
        <authorList>
            <person name="Jiang F."/>
        </authorList>
    </citation>
    <scope>NUCLEOTIDE SEQUENCE [LARGE SCALE GENOMIC DNA]</scope>
    <source>
        <strain evidence="7">LVBAO_FW01</strain>
        <tissue evidence="7">Leaves</tissue>
    </source>
</reference>
<dbReference type="FunFam" id="1.10.10.60:FF:000154">
    <property type="entry name" value="Transcription factor SRM1"/>
    <property type="match status" value="1"/>
</dbReference>
<keyword evidence="2" id="KW-0805">Transcription regulation</keyword>
<dbReference type="EMBL" id="JAYMYQ010000001">
    <property type="protein sequence ID" value="KAK7360028.1"/>
    <property type="molecule type" value="Genomic_DNA"/>
</dbReference>
<keyword evidence="5" id="KW-0175">Coiled coil</keyword>
<dbReference type="PANTHER" id="PTHR43952">
    <property type="entry name" value="MYB FAMILY TRANSCRIPTION FACTOR-RELATED"/>
    <property type="match status" value="1"/>
</dbReference>
<dbReference type="AlphaFoldDB" id="A0AAN9MX26"/>
<organism evidence="7 8">
    <name type="scientific">Canavalia gladiata</name>
    <name type="common">Sword bean</name>
    <name type="synonym">Dolichos gladiatus</name>
    <dbReference type="NCBI Taxonomy" id="3824"/>
    <lineage>
        <taxon>Eukaryota</taxon>
        <taxon>Viridiplantae</taxon>
        <taxon>Streptophyta</taxon>
        <taxon>Embryophyta</taxon>
        <taxon>Tracheophyta</taxon>
        <taxon>Spermatophyta</taxon>
        <taxon>Magnoliopsida</taxon>
        <taxon>eudicotyledons</taxon>
        <taxon>Gunneridae</taxon>
        <taxon>Pentapetalae</taxon>
        <taxon>rosids</taxon>
        <taxon>fabids</taxon>
        <taxon>Fabales</taxon>
        <taxon>Fabaceae</taxon>
        <taxon>Papilionoideae</taxon>
        <taxon>50 kb inversion clade</taxon>
        <taxon>NPAAA clade</taxon>
        <taxon>indigoferoid/millettioid clade</taxon>
        <taxon>Phaseoleae</taxon>
        <taxon>Canavalia</taxon>
    </lineage>
</organism>
<evidence type="ECO:0000259" key="6">
    <source>
        <dbReference type="PROSITE" id="PS51293"/>
    </source>
</evidence>
<evidence type="ECO:0000256" key="2">
    <source>
        <dbReference type="ARBA" id="ARBA00023015"/>
    </source>
</evidence>
<dbReference type="InterPro" id="IPR017884">
    <property type="entry name" value="SANT_dom"/>
</dbReference>
<feature type="coiled-coil region" evidence="5">
    <location>
        <begin position="108"/>
        <end position="135"/>
    </location>
</feature>
<dbReference type="Proteomes" id="UP001367508">
    <property type="component" value="Unassembled WGS sequence"/>
</dbReference>
<sequence length="149" mass="17203">MYSQVALSDLPMMELRIGLNVSSLSDVFTVKEYNSRVFQEPLAGPSYNADGKDWHPINITLLKTTLKLKLQLLGLQMASSWTPRQNKLFEKALATYDRETPDRWQNIANEVGKSVEEVKRNYEILKEDIRRIEHGQVAFPYRTNNSNNN</sequence>
<dbReference type="PROSITE" id="PS51293">
    <property type="entry name" value="SANT"/>
    <property type="match status" value="1"/>
</dbReference>
<evidence type="ECO:0000313" key="7">
    <source>
        <dbReference type="EMBL" id="KAK7360028.1"/>
    </source>
</evidence>
<dbReference type="SMART" id="SM00717">
    <property type="entry name" value="SANT"/>
    <property type="match status" value="1"/>
</dbReference>
<dbReference type="InterPro" id="IPR001005">
    <property type="entry name" value="SANT/Myb"/>
</dbReference>
<dbReference type="InterPro" id="IPR009057">
    <property type="entry name" value="Homeodomain-like_sf"/>
</dbReference>
<dbReference type="SUPFAM" id="SSF46689">
    <property type="entry name" value="Homeodomain-like"/>
    <property type="match status" value="1"/>
</dbReference>
<name>A0AAN9MX26_CANGL</name>
<evidence type="ECO:0000256" key="5">
    <source>
        <dbReference type="SAM" id="Coils"/>
    </source>
</evidence>
<dbReference type="PANTHER" id="PTHR43952:SF48">
    <property type="entry name" value="MYB FAMILY TRANSCRIPTION FACTOR"/>
    <property type="match status" value="1"/>
</dbReference>
<comment type="subcellular location">
    <subcellularLocation>
        <location evidence="1">Nucleus</location>
    </subcellularLocation>
</comment>
<evidence type="ECO:0000256" key="3">
    <source>
        <dbReference type="ARBA" id="ARBA00023163"/>
    </source>
</evidence>
<keyword evidence="4" id="KW-0539">Nucleus</keyword>
<accession>A0AAN9MX26</accession>
<evidence type="ECO:0000256" key="1">
    <source>
        <dbReference type="ARBA" id="ARBA00004123"/>
    </source>
</evidence>
<comment type="caution">
    <text evidence="7">The sequence shown here is derived from an EMBL/GenBank/DDBJ whole genome shotgun (WGS) entry which is preliminary data.</text>
</comment>
<protein>
    <recommendedName>
        <fullName evidence="6">SANT domain-containing protein</fullName>
    </recommendedName>
</protein>
<feature type="domain" description="SANT" evidence="6">
    <location>
        <begin position="76"/>
        <end position="130"/>
    </location>
</feature>
<dbReference type="GO" id="GO:0003700">
    <property type="term" value="F:DNA-binding transcription factor activity"/>
    <property type="evidence" value="ECO:0007669"/>
    <property type="project" value="InterPro"/>
</dbReference>
<evidence type="ECO:0000256" key="4">
    <source>
        <dbReference type="ARBA" id="ARBA00023242"/>
    </source>
</evidence>
<evidence type="ECO:0000313" key="8">
    <source>
        <dbReference type="Proteomes" id="UP001367508"/>
    </source>
</evidence>
<dbReference type="Pfam" id="PF23082">
    <property type="entry name" value="Myb_DNA-binding_2"/>
    <property type="match status" value="1"/>
</dbReference>
<dbReference type="GO" id="GO:0005634">
    <property type="term" value="C:nucleus"/>
    <property type="evidence" value="ECO:0007669"/>
    <property type="project" value="UniProtKB-SubCell"/>
</dbReference>
<keyword evidence="3" id="KW-0804">Transcription</keyword>
<dbReference type="InterPro" id="IPR044636">
    <property type="entry name" value="RADIALIS-like"/>
</dbReference>
<dbReference type="Gene3D" id="1.10.10.60">
    <property type="entry name" value="Homeodomain-like"/>
    <property type="match status" value="1"/>
</dbReference>